<feature type="compositionally biased region" description="Low complexity" evidence="9">
    <location>
        <begin position="511"/>
        <end position="539"/>
    </location>
</feature>
<feature type="compositionally biased region" description="Low complexity" evidence="9">
    <location>
        <begin position="824"/>
        <end position="833"/>
    </location>
</feature>
<keyword evidence="6" id="KW-0067">ATP-binding</keyword>
<feature type="compositionally biased region" description="Polar residues" evidence="9">
    <location>
        <begin position="1113"/>
        <end position="1127"/>
    </location>
</feature>
<feature type="compositionally biased region" description="Polar residues" evidence="9">
    <location>
        <begin position="408"/>
        <end position="423"/>
    </location>
</feature>
<feature type="compositionally biased region" description="Low complexity" evidence="9">
    <location>
        <begin position="1184"/>
        <end position="1195"/>
    </location>
</feature>
<dbReference type="GO" id="GO:0007015">
    <property type="term" value="P:actin filament organization"/>
    <property type="evidence" value="ECO:0007669"/>
    <property type="project" value="TreeGrafter"/>
</dbReference>
<evidence type="ECO:0000256" key="9">
    <source>
        <dbReference type="SAM" id="MobiDB-lite"/>
    </source>
</evidence>
<evidence type="ECO:0000256" key="2">
    <source>
        <dbReference type="ARBA" id="ARBA00022527"/>
    </source>
</evidence>
<feature type="compositionally biased region" description="Polar residues" evidence="9">
    <location>
        <begin position="957"/>
        <end position="973"/>
    </location>
</feature>
<dbReference type="InterPro" id="IPR011009">
    <property type="entry name" value="Kinase-like_dom_sf"/>
</dbReference>
<dbReference type="EMBL" id="NBII01000002">
    <property type="protein sequence ID" value="PAV22841.1"/>
    <property type="molecule type" value="Genomic_DNA"/>
</dbReference>
<feature type="region of interest" description="Disordered" evidence="9">
    <location>
        <begin position="1063"/>
        <end position="1090"/>
    </location>
</feature>
<feature type="compositionally biased region" description="Polar residues" evidence="9">
    <location>
        <begin position="1002"/>
        <end position="1030"/>
    </location>
</feature>
<dbReference type="AlphaFoldDB" id="A0A286UTD3"/>
<dbReference type="SUPFAM" id="SSF56112">
    <property type="entry name" value="Protein kinase-like (PK-like)"/>
    <property type="match status" value="1"/>
</dbReference>
<feature type="compositionally biased region" description="Low complexity" evidence="9">
    <location>
        <begin position="315"/>
        <end position="326"/>
    </location>
</feature>
<feature type="compositionally biased region" description="Polar residues" evidence="9">
    <location>
        <begin position="931"/>
        <end position="944"/>
    </location>
</feature>
<keyword evidence="4" id="KW-0547">Nucleotide-binding</keyword>
<dbReference type="Pfam" id="PF00069">
    <property type="entry name" value="Pkinase"/>
    <property type="match status" value="1"/>
</dbReference>
<feature type="compositionally biased region" description="Low complexity" evidence="9">
    <location>
        <begin position="553"/>
        <end position="562"/>
    </location>
</feature>
<feature type="compositionally biased region" description="Basic and acidic residues" evidence="9">
    <location>
        <begin position="676"/>
        <end position="687"/>
    </location>
</feature>
<keyword evidence="2" id="KW-0723">Serine/threonine-protein kinase</keyword>
<feature type="region of interest" description="Disordered" evidence="9">
    <location>
        <begin position="496"/>
        <end position="740"/>
    </location>
</feature>
<dbReference type="EC" id="2.7.11.1" evidence="1"/>
<feature type="domain" description="Protein kinase" evidence="10">
    <location>
        <begin position="24"/>
        <end position="299"/>
    </location>
</feature>
<dbReference type="GO" id="GO:0005524">
    <property type="term" value="F:ATP binding"/>
    <property type="evidence" value="ECO:0007669"/>
    <property type="project" value="UniProtKB-KW"/>
</dbReference>
<feature type="compositionally biased region" description="Low complexity" evidence="9">
    <location>
        <begin position="980"/>
        <end position="997"/>
    </location>
</feature>
<keyword evidence="5" id="KW-0418">Kinase</keyword>
<evidence type="ECO:0000313" key="11">
    <source>
        <dbReference type="EMBL" id="PAV22841.1"/>
    </source>
</evidence>
<dbReference type="Gene3D" id="1.10.510.10">
    <property type="entry name" value="Transferase(Phosphotransferase) domain 1"/>
    <property type="match status" value="1"/>
</dbReference>
<protein>
    <recommendedName>
        <fullName evidence="1">non-specific serine/threonine protein kinase</fullName>
        <ecNumber evidence="1">2.7.11.1</ecNumber>
    </recommendedName>
</protein>
<accession>A0A286UTD3</accession>
<dbReference type="Proteomes" id="UP000217199">
    <property type="component" value="Unassembled WGS sequence"/>
</dbReference>
<evidence type="ECO:0000256" key="1">
    <source>
        <dbReference type="ARBA" id="ARBA00012513"/>
    </source>
</evidence>
<dbReference type="STRING" id="2282107.A0A286UTD3"/>
<feature type="compositionally biased region" description="Pro residues" evidence="9">
    <location>
        <begin position="604"/>
        <end position="613"/>
    </location>
</feature>
<comment type="caution">
    <text evidence="11">The sequence shown here is derived from an EMBL/GenBank/DDBJ whole genome shotgun (WGS) entry which is preliminary data.</text>
</comment>
<dbReference type="SMART" id="SM00220">
    <property type="entry name" value="S_TKc"/>
    <property type="match status" value="1"/>
</dbReference>
<feature type="region of interest" description="Disordered" evidence="9">
    <location>
        <begin position="1164"/>
        <end position="1268"/>
    </location>
</feature>
<evidence type="ECO:0000256" key="5">
    <source>
        <dbReference type="ARBA" id="ARBA00022777"/>
    </source>
</evidence>
<feature type="region of interest" description="Disordered" evidence="9">
    <location>
        <begin position="756"/>
        <end position="1050"/>
    </location>
</feature>
<feature type="compositionally biased region" description="Polar residues" evidence="9">
    <location>
        <begin position="710"/>
        <end position="730"/>
    </location>
</feature>
<dbReference type="PANTHER" id="PTHR22967:SF57">
    <property type="entry name" value="AUXILIN, ISOFORM A-RELATED"/>
    <property type="match status" value="1"/>
</dbReference>
<name>A0A286UTD3_9AGAM</name>
<dbReference type="OrthoDB" id="2018507at2759"/>
<evidence type="ECO:0000256" key="3">
    <source>
        <dbReference type="ARBA" id="ARBA00022679"/>
    </source>
</evidence>
<proteinExistence type="predicted"/>
<keyword evidence="3" id="KW-0808">Transferase</keyword>
<evidence type="ECO:0000256" key="8">
    <source>
        <dbReference type="ARBA" id="ARBA00048679"/>
    </source>
</evidence>
<evidence type="ECO:0000256" key="4">
    <source>
        <dbReference type="ARBA" id="ARBA00022741"/>
    </source>
</evidence>
<feature type="region of interest" description="Disordered" evidence="9">
    <location>
        <begin position="408"/>
        <end position="428"/>
    </location>
</feature>
<feature type="compositionally biased region" description="Low complexity" evidence="9">
    <location>
        <begin position="897"/>
        <end position="910"/>
    </location>
</feature>
<feature type="region of interest" description="Disordered" evidence="9">
    <location>
        <begin position="302"/>
        <end position="348"/>
    </location>
</feature>
<gene>
    <name evidence="11" type="ORF">PNOK_0279800</name>
</gene>
<reference evidence="11 12" key="1">
    <citation type="journal article" date="2017" name="Mol. Ecol.">
        <title>Comparative and population genomic landscape of Phellinus noxius: A hypervariable fungus causing root rot in trees.</title>
        <authorList>
            <person name="Chung C.L."/>
            <person name="Lee T.J."/>
            <person name="Akiba M."/>
            <person name="Lee H.H."/>
            <person name="Kuo T.H."/>
            <person name="Liu D."/>
            <person name="Ke H.M."/>
            <person name="Yokoi T."/>
            <person name="Roa M.B."/>
            <person name="Lu M.J."/>
            <person name="Chang Y.Y."/>
            <person name="Ann P.J."/>
            <person name="Tsai J.N."/>
            <person name="Chen C.Y."/>
            <person name="Tzean S.S."/>
            <person name="Ota Y."/>
            <person name="Hattori T."/>
            <person name="Sahashi N."/>
            <person name="Liou R.F."/>
            <person name="Kikuchi T."/>
            <person name="Tsai I.J."/>
        </authorList>
    </citation>
    <scope>NUCLEOTIDE SEQUENCE [LARGE SCALE GENOMIC DNA]</scope>
    <source>
        <strain evidence="11 12">FFPRI411160</strain>
    </source>
</reference>
<evidence type="ECO:0000256" key="7">
    <source>
        <dbReference type="ARBA" id="ARBA00047899"/>
    </source>
</evidence>
<feature type="compositionally biased region" description="Basic and acidic residues" evidence="9">
    <location>
        <begin position="1167"/>
        <end position="1183"/>
    </location>
</feature>
<evidence type="ECO:0000256" key="6">
    <source>
        <dbReference type="ARBA" id="ARBA00022840"/>
    </source>
</evidence>
<dbReference type="PROSITE" id="PS50011">
    <property type="entry name" value="PROTEIN_KINASE_DOM"/>
    <property type="match status" value="1"/>
</dbReference>
<feature type="region of interest" description="Disordered" evidence="9">
    <location>
        <begin position="1108"/>
        <end position="1135"/>
    </location>
</feature>
<feature type="compositionally biased region" description="Low complexity" evidence="9">
    <location>
        <begin position="457"/>
        <end position="471"/>
    </location>
</feature>
<dbReference type="GO" id="GO:0004674">
    <property type="term" value="F:protein serine/threonine kinase activity"/>
    <property type="evidence" value="ECO:0007669"/>
    <property type="project" value="UniProtKB-KW"/>
</dbReference>
<dbReference type="GO" id="GO:0000147">
    <property type="term" value="P:actin cortical patch assembly"/>
    <property type="evidence" value="ECO:0007669"/>
    <property type="project" value="TreeGrafter"/>
</dbReference>
<dbReference type="InterPro" id="IPR000719">
    <property type="entry name" value="Prot_kinase_dom"/>
</dbReference>
<evidence type="ECO:0000313" key="12">
    <source>
        <dbReference type="Proteomes" id="UP000217199"/>
    </source>
</evidence>
<comment type="catalytic activity">
    <reaction evidence="8">
        <text>L-seryl-[protein] + ATP = O-phospho-L-seryl-[protein] + ADP + H(+)</text>
        <dbReference type="Rhea" id="RHEA:17989"/>
        <dbReference type="Rhea" id="RHEA-COMP:9863"/>
        <dbReference type="Rhea" id="RHEA-COMP:11604"/>
        <dbReference type="ChEBI" id="CHEBI:15378"/>
        <dbReference type="ChEBI" id="CHEBI:29999"/>
        <dbReference type="ChEBI" id="CHEBI:30616"/>
        <dbReference type="ChEBI" id="CHEBI:83421"/>
        <dbReference type="ChEBI" id="CHEBI:456216"/>
        <dbReference type="EC" id="2.7.11.1"/>
    </reaction>
</comment>
<feature type="region of interest" description="Disordered" evidence="9">
    <location>
        <begin position="457"/>
        <end position="482"/>
    </location>
</feature>
<dbReference type="InParanoid" id="A0A286UTD3"/>
<keyword evidence="12" id="KW-1185">Reference proteome</keyword>
<dbReference type="PANTHER" id="PTHR22967">
    <property type="entry name" value="SERINE/THREONINE PROTEIN KINASE"/>
    <property type="match status" value="1"/>
</dbReference>
<feature type="compositionally biased region" description="Low complexity" evidence="9">
    <location>
        <begin position="1074"/>
        <end position="1090"/>
    </location>
</feature>
<dbReference type="GO" id="GO:0005737">
    <property type="term" value="C:cytoplasm"/>
    <property type="evidence" value="ECO:0007669"/>
    <property type="project" value="TreeGrafter"/>
</dbReference>
<feature type="compositionally biased region" description="Polar residues" evidence="9">
    <location>
        <begin position="328"/>
        <end position="347"/>
    </location>
</feature>
<feature type="compositionally biased region" description="Polar residues" evidence="9">
    <location>
        <begin position="911"/>
        <end position="921"/>
    </location>
</feature>
<evidence type="ECO:0000259" key="10">
    <source>
        <dbReference type="PROSITE" id="PS50011"/>
    </source>
</evidence>
<sequence>MYAQNTAKGTLMPGQMISVNKYNVQVEKYLSQGGFAYVYLVRTAEPVYGTTHHVLKRIAVANEAMLNDVKKEVDIMRILRGHPNIVYLIDAAWHRMPNGMFEVFILMEFCSGGGIIDMMNRRLRERLTEAEILQIFVDVCEGVAAMHNLRPALLHRDLKVENILQASATSYKLCDFGSAMPVASRPPSTTQEIRALEADLNKHTTLQYRAPEMVDVYLRRPVDEKSDVWALGVLLYKLCYYTTPFEEHGVLAILNVQYKFPPYPVYSQQLMSLIASMLREHNVHRPSVFEILDTVHTMRGTKSRFTYTPPPKQVLSPRSLPDPLSPVATKNQAASIKSPDSTGSRMNGIQAREKVLEAIAPMRRGRPSSPSKGRIDGTSDAFNLLDTIEGGPWNSKPAKAHKSGLAAINTTKSPPPMRTSSNDLGDAWKVPNMGKDKTGTADSTGGVHGFTDAFNGIPSVSSSVPPIRPSVTQRPISSLRPPGDAFESLNVFPSPKSSSLTLGEAQKAAVSAPRLSPSPQPSSQRYAPSPTPSFKSPSPLATGNIASLSAQNPSPSLKPKSSNQALDAEQRFPSLEELDAGNFGPVSNVRNPLPAPTSKQSHSPIPPQLPPRPGAGSRQGSVTSFYPPGVSAALLPKSYTGTRGTSIGGNIVSSTRGLIQRDAPVKMSPPISAPSRQEKTDPPREKLSSPSRPLLPRKHRSSISIKPAPSQGTGTKSRNASPEKISTSPTKDWLTGAEETHVNNLDTNAVLRASPEKRTSIQHISVPPKPAQEAVRATSPIKRKPVPVHRPTPIELKNSSPSVIKEMEKKGSLFGSGALTENWSPISPRSSSSDDADEGPEDAVGFRSIGEKPAKDVVGQHVIGHKTRQGSVHDLVDLWGGSQSPKPSPARFEKRSLLSSSANVSSPNLSTGSNLTTQKKPSSAIALPGLSSRTSTPQQEQQRPLPSKPAAPLSRKPSLTSRNTATGNQTLRQPSPGPISRQRTPSPSRVRSTRPQSMMILPSSTPVQKSVSEQALVSPSLSPMITSSKSALAPPVNKSRASQRRSSISSLVSKFEAIDAEASGLPAPAPVPASKPARLLSSSPASSPRAFAKSLDLSESGGVYSLTKERESSFTLQNLSRPGTPQRSPHLPPKDLISLETNISETAPTRAQMDRKPLNALQAALSAREREKEREREQVERDTSLLISPISTSTPAGLGTVEQQRSPSPERPFQGVSRLIDQWQKKSEESGSGSGKGVKSTGAGAGTGSRFRREGMGITAGGPSSKTN</sequence>
<comment type="catalytic activity">
    <reaction evidence="7">
        <text>L-threonyl-[protein] + ATP = O-phospho-L-threonyl-[protein] + ADP + H(+)</text>
        <dbReference type="Rhea" id="RHEA:46608"/>
        <dbReference type="Rhea" id="RHEA-COMP:11060"/>
        <dbReference type="Rhea" id="RHEA-COMP:11605"/>
        <dbReference type="ChEBI" id="CHEBI:15378"/>
        <dbReference type="ChEBI" id="CHEBI:30013"/>
        <dbReference type="ChEBI" id="CHEBI:30616"/>
        <dbReference type="ChEBI" id="CHEBI:61977"/>
        <dbReference type="ChEBI" id="CHEBI:456216"/>
        <dbReference type="EC" id="2.7.11.1"/>
    </reaction>
</comment>
<organism evidence="11 12">
    <name type="scientific">Pyrrhoderma noxium</name>
    <dbReference type="NCBI Taxonomy" id="2282107"/>
    <lineage>
        <taxon>Eukaryota</taxon>
        <taxon>Fungi</taxon>
        <taxon>Dikarya</taxon>
        <taxon>Basidiomycota</taxon>
        <taxon>Agaricomycotina</taxon>
        <taxon>Agaricomycetes</taxon>
        <taxon>Hymenochaetales</taxon>
        <taxon>Hymenochaetaceae</taxon>
        <taxon>Pyrrhoderma</taxon>
    </lineage>
</organism>